<dbReference type="InterPro" id="IPR015422">
    <property type="entry name" value="PyrdxlP-dep_Trfase_small"/>
</dbReference>
<accession>A0A4U9HIB3</accession>
<keyword evidence="3 5" id="KW-0032">Aminotransferase</keyword>
<dbReference type="EC" id="2.6.1.76" evidence="5"/>
<evidence type="ECO:0000256" key="3">
    <source>
        <dbReference type="ARBA" id="ARBA00022576"/>
    </source>
</evidence>
<sequence>MRGLGLMLGIEIVKPHEAPDHMGSYPADGELSALLQKKCFEGGLILERGGRHGSVLRLLPSLLISNEELGVFLDKFENALLSAGVKPV</sequence>
<gene>
    <name evidence="5" type="primary">dat_3</name>
    <name evidence="5" type="ORF">NCTC12971_02869</name>
</gene>
<evidence type="ECO:0000313" key="5">
    <source>
        <dbReference type="EMBL" id="VTP62896.1"/>
    </source>
</evidence>
<comment type="similarity">
    <text evidence="2">Belongs to the class-III pyridoxal-phosphate-dependent aminotransferase family.</text>
</comment>
<evidence type="ECO:0000256" key="4">
    <source>
        <dbReference type="ARBA" id="ARBA00022679"/>
    </source>
</evidence>
<evidence type="ECO:0000256" key="1">
    <source>
        <dbReference type="ARBA" id="ARBA00001933"/>
    </source>
</evidence>
<protein>
    <submittedName>
        <fullName evidence="5">Diaminobutyrate--2-oxoglutarate aminotransferase</fullName>
        <ecNumber evidence="5">2.6.1.76</ecNumber>
    </submittedName>
</protein>
<name>A0A4U9HIB3_SERRU</name>
<dbReference type="InterPro" id="IPR015424">
    <property type="entry name" value="PyrdxlP-dep_Trfase"/>
</dbReference>
<comment type="cofactor">
    <cofactor evidence="1">
        <name>pyridoxal 5'-phosphate</name>
        <dbReference type="ChEBI" id="CHEBI:597326"/>
    </cofactor>
</comment>
<dbReference type="AlphaFoldDB" id="A0A4U9HIB3"/>
<dbReference type="PANTHER" id="PTHR43552">
    <property type="entry name" value="DIAMINOBUTYRATE--2-OXOGLUTARATE AMINOTRANSFERASE"/>
    <property type="match status" value="1"/>
</dbReference>
<dbReference type="Gene3D" id="3.90.1150.10">
    <property type="entry name" value="Aspartate Aminotransferase, domain 1"/>
    <property type="match status" value="1"/>
</dbReference>
<organism evidence="5 6">
    <name type="scientific">Serratia rubidaea</name>
    <name type="common">Serratia marinorubra</name>
    <dbReference type="NCBI Taxonomy" id="61652"/>
    <lineage>
        <taxon>Bacteria</taxon>
        <taxon>Pseudomonadati</taxon>
        <taxon>Pseudomonadota</taxon>
        <taxon>Gammaproteobacteria</taxon>
        <taxon>Enterobacterales</taxon>
        <taxon>Yersiniaceae</taxon>
        <taxon>Serratia</taxon>
    </lineage>
</organism>
<dbReference type="EMBL" id="LR590463">
    <property type="protein sequence ID" value="VTP62896.1"/>
    <property type="molecule type" value="Genomic_DNA"/>
</dbReference>
<dbReference type="Proteomes" id="UP000307968">
    <property type="component" value="Chromosome"/>
</dbReference>
<evidence type="ECO:0000313" key="6">
    <source>
        <dbReference type="Proteomes" id="UP000307968"/>
    </source>
</evidence>
<keyword evidence="4 5" id="KW-0808">Transferase</keyword>
<dbReference type="PANTHER" id="PTHR43552:SF1">
    <property type="entry name" value="DIAMINOBUTYRATE--2-OXOGLUTARATE AMINOTRANSFERASE"/>
    <property type="match status" value="1"/>
</dbReference>
<evidence type="ECO:0000256" key="2">
    <source>
        <dbReference type="ARBA" id="ARBA00008954"/>
    </source>
</evidence>
<dbReference type="SUPFAM" id="SSF53383">
    <property type="entry name" value="PLP-dependent transferases"/>
    <property type="match status" value="1"/>
</dbReference>
<proteinExistence type="inferred from homology"/>
<dbReference type="InterPro" id="IPR004637">
    <property type="entry name" value="Dat"/>
</dbReference>
<dbReference type="GO" id="GO:0045303">
    <property type="term" value="F:diaminobutyrate-2-oxoglutarate transaminase activity"/>
    <property type="evidence" value="ECO:0007669"/>
    <property type="project" value="UniProtKB-EC"/>
</dbReference>
<reference evidence="5 6" key="1">
    <citation type="submission" date="2019-05" db="EMBL/GenBank/DDBJ databases">
        <authorList>
            <consortium name="Pathogen Informatics"/>
        </authorList>
    </citation>
    <scope>NUCLEOTIDE SEQUENCE [LARGE SCALE GENOMIC DNA]</scope>
    <source>
        <strain evidence="5 6">NCTC12971</strain>
    </source>
</reference>